<evidence type="ECO:0000313" key="9">
    <source>
        <dbReference type="EnsemblPlants" id="TraesCS2B02G625800.1"/>
    </source>
</evidence>
<organism evidence="9">
    <name type="scientific">Triticum aestivum</name>
    <name type="common">Wheat</name>
    <dbReference type="NCBI Taxonomy" id="4565"/>
    <lineage>
        <taxon>Eukaryota</taxon>
        <taxon>Viridiplantae</taxon>
        <taxon>Streptophyta</taxon>
        <taxon>Embryophyta</taxon>
        <taxon>Tracheophyta</taxon>
        <taxon>Spermatophyta</taxon>
        <taxon>Magnoliopsida</taxon>
        <taxon>Liliopsida</taxon>
        <taxon>Poales</taxon>
        <taxon>Poaceae</taxon>
        <taxon>BOP clade</taxon>
        <taxon>Pooideae</taxon>
        <taxon>Triticodae</taxon>
        <taxon>Triticeae</taxon>
        <taxon>Triticinae</taxon>
        <taxon>Triticum</taxon>
    </lineage>
</organism>
<dbReference type="RefSeq" id="XP_044327109.1">
    <property type="nucleotide sequence ID" value="XM_044471174.1"/>
</dbReference>
<dbReference type="Gene3D" id="1.10.8.430">
    <property type="entry name" value="Helical domain of apoptotic protease-activating factors"/>
    <property type="match status" value="1"/>
</dbReference>
<gene>
    <name evidence="9" type="primary">LOC123047585</name>
</gene>
<dbReference type="Pfam" id="PF23559">
    <property type="entry name" value="WHD_DRP"/>
    <property type="match status" value="2"/>
</dbReference>
<feature type="domain" description="AAA+ ATPase" evidence="8">
    <location>
        <begin position="177"/>
        <end position="315"/>
    </location>
</feature>
<dbReference type="OMA" id="RMEYQCH"/>
<dbReference type="InterPro" id="IPR002182">
    <property type="entry name" value="NB-ARC"/>
</dbReference>
<dbReference type="GO" id="GO:0009626">
    <property type="term" value="P:plant-type hypersensitive response"/>
    <property type="evidence" value="ECO:0007669"/>
    <property type="project" value="UniProtKB-ARBA"/>
</dbReference>
<evidence type="ECO:0000256" key="3">
    <source>
        <dbReference type="ARBA" id="ARBA00022737"/>
    </source>
</evidence>
<dbReference type="SUPFAM" id="SSF52058">
    <property type="entry name" value="L domain-like"/>
    <property type="match status" value="1"/>
</dbReference>
<dbReference type="GO" id="GO:0042742">
    <property type="term" value="P:defense response to bacterium"/>
    <property type="evidence" value="ECO:0007669"/>
    <property type="project" value="UniProtKB-ARBA"/>
</dbReference>
<dbReference type="Proteomes" id="UP000019116">
    <property type="component" value="Chromosome 2B"/>
</dbReference>
<keyword evidence="5" id="KW-0611">Plant defense</keyword>
<dbReference type="InterPro" id="IPR058922">
    <property type="entry name" value="WHD_DRP"/>
</dbReference>
<dbReference type="CDD" id="cd14798">
    <property type="entry name" value="RX-CC_like"/>
    <property type="match status" value="1"/>
</dbReference>
<dbReference type="GeneID" id="123047585"/>
<evidence type="ECO:0000259" key="8">
    <source>
        <dbReference type="SMART" id="SM00382"/>
    </source>
</evidence>
<dbReference type="GO" id="GO:0002758">
    <property type="term" value="P:innate immune response-activating signaling pathway"/>
    <property type="evidence" value="ECO:0007669"/>
    <property type="project" value="UniProtKB-ARBA"/>
</dbReference>
<dbReference type="InterPro" id="IPR027417">
    <property type="entry name" value="P-loop_NTPase"/>
</dbReference>
<dbReference type="InterPro" id="IPR041118">
    <property type="entry name" value="Rx_N"/>
</dbReference>
<dbReference type="SMART" id="SM00382">
    <property type="entry name" value="AAA"/>
    <property type="match status" value="2"/>
</dbReference>
<accession>A0A3B6CHI9</accession>
<keyword evidence="10" id="KW-1185">Reference proteome</keyword>
<dbReference type="Gene3D" id="1.20.5.4130">
    <property type="match status" value="1"/>
</dbReference>
<dbReference type="Gramene" id="TraesCS2B03G1553000.1">
    <property type="protein sequence ID" value="TraesCS2B03G1553000.1.CDS"/>
    <property type="gene ID" value="TraesCS2B03G1553000"/>
</dbReference>
<dbReference type="InterPro" id="IPR038005">
    <property type="entry name" value="RX-like_CC"/>
</dbReference>
<evidence type="ECO:0000256" key="2">
    <source>
        <dbReference type="ARBA" id="ARBA00022614"/>
    </source>
</evidence>
<dbReference type="SUPFAM" id="SSF52047">
    <property type="entry name" value="RNI-like"/>
    <property type="match status" value="1"/>
</dbReference>
<dbReference type="FunFam" id="1.10.10.10:FF:000322">
    <property type="entry name" value="Probable disease resistance protein At1g63360"/>
    <property type="match status" value="2"/>
</dbReference>
<evidence type="ECO:0000256" key="6">
    <source>
        <dbReference type="ARBA" id="ARBA00023054"/>
    </source>
</evidence>
<evidence type="ECO:0000256" key="1">
    <source>
        <dbReference type="ARBA" id="ARBA00008894"/>
    </source>
</evidence>
<keyword evidence="6" id="KW-0175">Coiled coil</keyword>
<dbReference type="Pfam" id="PF00931">
    <property type="entry name" value="NB-ARC"/>
    <property type="match status" value="2"/>
</dbReference>
<dbReference type="SMR" id="A0A3B6CHI9"/>
<proteinExistence type="inferred from homology"/>
<dbReference type="InterPro" id="IPR032675">
    <property type="entry name" value="LRR_dom_sf"/>
</dbReference>
<protein>
    <recommendedName>
        <fullName evidence="8">AAA+ ATPase domain-containing protein</fullName>
    </recommendedName>
</protein>
<reference evidence="9" key="2">
    <citation type="submission" date="2018-10" db="UniProtKB">
        <authorList>
            <consortium name="EnsemblPlants"/>
        </authorList>
    </citation>
    <scope>IDENTIFICATION</scope>
</reference>
<keyword evidence="4" id="KW-0547">Nucleotide-binding</keyword>
<evidence type="ECO:0000256" key="4">
    <source>
        <dbReference type="ARBA" id="ARBA00022741"/>
    </source>
</evidence>
<feature type="region of interest" description="Disordered" evidence="7">
    <location>
        <begin position="135"/>
        <end position="155"/>
    </location>
</feature>
<dbReference type="EnsemblPlants" id="TraesCS2B02G625800.1">
    <property type="protein sequence ID" value="TraesCS2B02G625800.1"/>
    <property type="gene ID" value="TraesCS2B02G625800"/>
</dbReference>
<feature type="domain" description="AAA+ ATPase" evidence="8">
    <location>
        <begin position="1133"/>
        <end position="1310"/>
    </location>
</feature>
<feature type="compositionally biased region" description="Polar residues" evidence="7">
    <location>
        <begin position="929"/>
        <end position="938"/>
    </location>
</feature>
<sequence>MEDPDAASASALAAMADPDDASLEAAMQAPITVGMGPVGPLLRKLHRQSRAPDLLGAEDVHLLKILCIWLKGMSEEEEATCLVQWWMKMARELCYDTDDHLDEIIATGARAADSRLLTRVKDACERHLRFKLSPTKAIKPGDRGESSLEQPPVPLPVHLEPPKSLVEMLALDDAENTLKVIPILGCAGVGKTTAARALYHKHAGKFQCRAFLTVSRNPDMRGFLTSILKQLKAQRPGRFPDVPDLIDAISDYLQGKRYFIVIDDIWTASVWNVIWLAFPRDDSCSRIITTTEIEDVALACSGYYSECVYKMEPLDDNESRKLFFSRVFSPEDDCPKHIKEVSDVIVKCGGLPLAIVNIASLLAYESKTVAEKWKHIHDSLTSTSVGMENVLNLMYNSLPSRLRTFLLYLSMYAQDYVIKKDELVKHWVAESFLRAVEGQDIEEIAEGYFNELVSRGMVQAVDTGYNGEVLSCSVHQIVLDFIRRKSREENFAITVDYDQSTLALPEKVRRLSVQFGGVKGACIPESIVTSHVRSLIFWGFIKCVPCIMDYGLLRVLILHIWADEDNESFDLSGIGKLFLLKYLKIECNITVKLPGNINGLRYLETLEVHAELSAVPDGIFYLERLQHIRIPSKSILPHGVGQMTSLRTLGYIYLGNYLEENGRTFERLTNLQDLQLTCSTVQPAENMEKNVQLLGSILEKHRVLQSVSLVPAASFSSYIRRDDARPLCDGFCIVSPPPALRRLELSRHCWIFSSLHDWIGDFVNLCILKIAVGGLSREDTDVLKRLPALTALTLYIQTAPAEGVLIDNGGFQVLTCFKFLCAAPCLYFAPEAMPRVQKLTLGFNTNRMKPHSLQTSGFRHLTGLTEVSVKFGSRAGDKFDGKAAESALEAAVSNHPNTPIIRVQCAHVFFDGGEDNSTTTGEQEHKQQEIPQDNKTTGHSEVLVNKELVNSSRYEKYGVFTLQKNIAQSVDLVTGAFGSLLPKLLDLHKDDHRVESLYKELEGMQAALRDVARREPTQQDEVIMIWAKQVRDISYEVEDHIDSLTRGSSGVNTLGDEYINYIMEKVQDVAGRRERYKADHNIVAANSNASANVYPHLWSLCQESEERLIGMEVPVHEVIRKLTGSDSDYENHSLKIVSIVGMAGSGKTTLAKAVAKVVFSSNSEWANLYSTHKHDYSYRDSVETFFVTVSQDPDMKRVLTDILLQIDELKYTSLIGASCDAELLINAIRRGLRKKRYLIVIDDIWDVKLWKILKYAIDNGDGGRVILTTRLLEVAVNAGGVYKLKALSHPMSKELFHTRLFGAIRIRPEPEIPEKLIQKCGGVPLAVITMASLFTGKPWNYFSKVYRNVSFESEVGSNRDVNDTRKRLLSSYYNLPYHLRACLLHLHIFPEDYLIKKETLIWKWAAEGLIIEEPGAGLFEVGERYFNELIERNVVIPVEDGSHCGIIIGCHVHYLVYDMICSLSTAQDFVTVADGSKQYSPAESNARRLAVQKWNAEQVDPLANNRDGMLRSFNTMGCCFSMGLSLSRFELLRVIAIEECTFTGGRSNHLKHLGKLLLLRYLGLYNTRIDELPEEIGDLISLQTLDLRGTTVQQFPASVARLRQLKCLRADSITAPDWMGNFTSLEVLQLGEVGMSKDLATVLGKLTELRELNIQIEKLDEIMSKALVQSLGKLQEIRILKLSMSFLPGEEANWEGFVPLEYLHDLHMKIPSCGLPAWINHSFVPYLSHLSVEVKAFAEEQDLENLGRLQELLSLELLMPSNVFLGIKGHNSFPSLRYFGTSAPTSFRPGVMRSVESFRFKAQEPDLMAVNFDFGSLGNLPSLQKVEVEISSTSDVEAVREALQLAVDKHPNYPSYYVITPDQVGTAHRRLL</sequence>
<evidence type="ECO:0000256" key="7">
    <source>
        <dbReference type="SAM" id="MobiDB-lite"/>
    </source>
</evidence>
<dbReference type="OrthoDB" id="690487at2759"/>
<dbReference type="InterPro" id="IPR036388">
    <property type="entry name" value="WH-like_DNA-bd_sf"/>
</dbReference>
<dbReference type="PANTHER" id="PTHR23155:SF1181">
    <property type="entry name" value="OS08G0170200 PROTEIN"/>
    <property type="match status" value="1"/>
</dbReference>
<name>A0A3B6CHI9_WHEAT</name>
<keyword evidence="3" id="KW-0677">Repeat</keyword>
<keyword evidence="2" id="KW-0433">Leucine-rich repeat</keyword>
<dbReference type="PRINTS" id="PR00364">
    <property type="entry name" value="DISEASERSIST"/>
</dbReference>
<feature type="region of interest" description="Disordered" evidence="7">
    <location>
        <begin position="914"/>
        <end position="938"/>
    </location>
</feature>
<dbReference type="InterPro" id="IPR042197">
    <property type="entry name" value="Apaf_helical"/>
</dbReference>
<dbReference type="Pfam" id="PF23598">
    <property type="entry name" value="LRR_14"/>
    <property type="match status" value="2"/>
</dbReference>
<dbReference type="Gramene" id="TraesCS2B02G625800.1">
    <property type="protein sequence ID" value="TraesCS2B02G625800.1"/>
    <property type="gene ID" value="TraesCS2B02G625800"/>
</dbReference>
<dbReference type="SUPFAM" id="SSF52540">
    <property type="entry name" value="P-loop containing nucleoside triphosphate hydrolases"/>
    <property type="match status" value="2"/>
</dbReference>
<dbReference type="InterPro" id="IPR003593">
    <property type="entry name" value="AAA+_ATPase"/>
</dbReference>
<dbReference type="InterPro" id="IPR055414">
    <property type="entry name" value="LRR_R13L4/SHOC2-like"/>
</dbReference>
<dbReference type="GO" id="GO:0043531">
    <property type="term" value="F:ADP binding"/>
    <property type="evidence" value="ECO:0007669"/>
    <property type="project" value="InterPro"/>
</dbReference>
<evidence type="ECO:0000313" key="10">
    <source>
        <dbReference type="Proteomes" id="UP000019116"/>
    </source>
</evidence>
<dbReference type="Gene3D" id="3.40.50.300">
    <property type="entry name" value="P-loop containing nucleotide triphosphate hydrolases"/>
    <property type="match status" value="2"/>
</dbReference>
<comment type="similarity">
    <text evidence="1">Belongs to the disease resistance NB-LRR family.</text>
</comment>
<reference evidence="9" key="1">
    <citation type="submission" date="2018-08" db="EMBL/GenBank/DDBJ databases">
        <authorList>
            <person name="Rossello M."/>
        </authorList>
    </citation>
    <scope>NUCLEOTIDE SEQUENCE [LARGE SCALE GENOMIC DNA]</scope>
    <source>
        <strain evidence="9">cv. Chinese Spring</strain>
    </source>
</reference>
<evidence type="ECO:0000256" key="5">
    <source>
        <dbReference type="ARBA" id="ARBA00022821"/>
    </source>
</evidence>
<dbReference type="PANTHER" id="PTHR23155">
    <property type="entry name" value="DISEASE RESISTANCE PROTEIN RP"/>
    <property type="match status" value="1"/>
</dbReference>
<dbReference type="Gene3D" id="3.80.10.10">
    <property type="entry name" value="Ribonuclease Inhibitor"/>
    <property type="match status" value="2"/>
</dbReference>
<dbReference type="InterPro" id="IPR044974">
    <property type="entry name" value="Disease_R_plants"/>
</dbReference>
<dbReference type="STRING" id="4565.A0A3B6CHI9"/>
<dbReference type="Gene3D" id="1.10.10.10">
    <property type="entry name" value="Winged helix-like DNA-binding domain superfamily/Winged helix DNA-binding domain"/>
    <property type="match status" value="1"/>
</dbReference>
<dbReference type="Pfam" id="PF18052">
    <property type="entry name" value="Rx_N"/>
    <property type="match status" value="1"/>
</dbReference>